<protein>
    <submittedName>
        <fullName evidence="1">ASCH domain-containing protein</fullName>
    </submittedName>
</protein>
<dbReference type="RefSeq" id="WP_344036532.1">
    <property type="nucleotide sequence ID" value="NZ_BAAAKE010000005.1"/>
</dbReference>
<evidence type="ECO:0000313" key="1">
    <source>
        <dbReference type="EMBL" id="MFC5053666.1"/>
    </source>
</evidence>
<name>A0ABV9XZ36_9PSEU</name>
<accession>A0ABV9XZ36</accession>
<dbReference type="Proteomes" id="UP001595833">
    <property type="component" value="Unassembled WGS sequence"/>
</dbReference>
<dbReference type="InterPro" id="IPR015947">
    <property type="entry name" value="PUA-like_sf"/>
</dbReference>
<dbReference type="EMBL" id="JBHSJB010000007">
    <property type="protein sequence ID" value="MFC5053666.1"/>
    <property type="molecule type" value="Genomic_DNA"/>
</dbReference>
<dbReference type="SUPFAM" id="SSF88697">
    <property type="entry name" value="PUA domain-like"/>
    <property type="match status" value="1"/>
</dbReference>
<sequence>MKALTIRQPHAWAIARGWKTIENRSQPTNHRGPLAVHAAKLWDEEPEQALRFVVRTARAQGAQLPRSVQHDLPYTDTGLVIATVDLVDVCTAQLRGEACACGPWARPGQTHWQLANARTVDHPFPARGQQYLFDVDIPT</sequence>
<comment type="caution">
    <text evidence="1">The sequence shown here is derived from an EMBL/GenBank/DDBJ whole genome shotgun (WGS) entry which is preliminary data.</text>
</comment>
<organism evidence="1 2">
    <name type="scientific">Saccharothrix xinjiangensis</name>
    <dbReference type="NCBI Taxonomy" id="204798"/>
    <lineage>
        <taxon>Bacteria</taxon>
        <taxon>Bacillati</taxon>
        <taxon>Actinomycetota</taxon>
        <taxon>Actinomycetes</taxon>
        <taxon>Pseudonocardiales</taxon>
        <taxon>Pseudonocardiaceae</taxon>
        <taxon>Saccharothrix</taxon>
    </lineage>
</organism>
<dbReference type="CDD" id="cd06554">
    <property type="entry name" value="ASCH_ASC-1_like"/>
    <property type="match status" value="1"/>
</dbReference>
<keyword evidence="2" id="KW-1185">Reference proteome</keyword>
<dbReference type="Gene3D" id="2.30.130.30">
    <property type="entry name" value="Hypothetical protein"/>
    <property type="match status" value="1"/>
</dbReference>
<evidence type="ECO:0000313" key="2">
    <source>
        <dbReference type="Proteomes" id="UP001595833"/>
    </source>
</evidence>
<proteinExistence type="predicted"/>
<gene>
    <name evidence="1" type="ORF">ACFPFM_07825</name>
</gene>
<reference evidence="2" key="1">
    <citation type="journal article" date="2019" name="Int. J. Syst. Evol. Microbiol.">
        <title>The Global Catalogue of Microorganisms (GCM) 10K type strain sequencing project: providing services to taxonomists for standard genome sequencing and annotation.</title>
        <authorList>
            <consortium name="The Broad Institute Genomics Platform"/>
            <consortium name="The Broad Institute Genome Sequencing Center for Infectious Disease"/>
            <person name="Wu L."/>
            <person name="Ma J."/>
        </authorList>
    </citation>
    <scope>NUCLEOTIDE SEQUENCE [LARGE SCALE GENOMIC DNA]</scope>
    <source>
        <strain evidence="2">KCTC 12848</strain>
    </source>
</reference>